<dbReference type="InterPro" id="IPR044746">
    <property type="entry name" value="ABCC_6TM_D1"/>
</dbReference>
<dbReference type="InterPro" id="IPR027417">
    <property type="entry name" value="P-loop_NTPase"/>
</dbReference>
<feature type="domain" description="ABC transporter" evidence="18">
    <location>
        <begin position="938"/>
        <end position="1172"/>
    </location>
</feature>
<feature type="transmembrane region" description="Helical" evidence="17">
    <location>
        <begin position="873"/>
        <end position="893"/>
    </location>
</feature>
<gene>
    <name evidence="20" type="ORF">QYE76_038483</name>
</gene>
<dbReference type="FunFam" id="3.40.50.300:FF:000169">
    <property type="entry name" value="ABC transporter C family member 3"/>
    <property type="match status" value="1"/>
</dbReference>
<evidence type="ECO:0000256" key="1">
    <source>
        <dbReference type="ARBA" id="ARBA00004141"/>
    </source>
</evidence>
<keyword evidence="3" id="KW-0813">Transport</keyword>
<feature type="transmembrane region" description="Helical" evidence="17">
    <location>
        <begin position="660"/>
        <end position="686"/>
    </location>
</feature>
<evidence type="ECO:0000256" key="17">
    <source>
        <dbReference type="SAM" id="Phobius"/>
    </source>
</evidence>
<evidence type="ECO:0000256" key="10">
    <source>
        <dbReference type="ARBA" id="ARBA00023136"/>
    </source>
</evidence>
<reference evidence="20" key="1">
    <citation type="submission" date="2023-07" db="EMBL/GenBank/DDBJ databases">
        <title>A chromosome-level genome assembly of Lolium multiflorum.</title>
        <authorList>
            <person name="Chen Y."/>
            <person name="Copetti D."/>
            <person name="Kolliker R."/>
            <person name="Studer B."/>
        </authorList>
    </citation>
    <scope>NUCLEOTIDE SEQUENCE</scope>
    <source>
        <strain evidence="20">02402/16</strain>
        <tissue evidence="20">Leaf</tissue>
    </source>
</reference>
<feature type="transmembrane region" description="Helical" evidence="17">
    <location>
        <begin position="311"/>
        <end position="330"/>
    </location>
</feature>
<feature type="transmembrane region" description="Helical" evidence="17">
    <location>
        <begin position="749"/>
        <end position="773"/>
    </location>
</feature>
<dbReference type="FunFam" id="1.20.1560.10:FF:000003">
    <property type="entry name" value="ABC transporter C family member 10"/>
    <property type="match status" value="1"/>
</dbReference>
<evidence type="ECO:0000256" key="2">
    <source>
        <dbReference type="ARBA" id="ARBA00009726"/>
    </source>
</evidence>
<keyword evidence="9 17" id="KW-1133">Transmembrane helix</keyword>
<dbReference type="Gene3D" id="1.20.1560.10">
    <property type="entry name" value="ABC transporter type 1, transmembrane domain"/>
    <property type="match status" value="2"/>
</dbReference>
<evidence type="ECO:0000259" key="18">
    <source>
        <dbReference type="PROSITE" id="PS50893"/>
    </source>
</evidence>
<keyword evidence="21" id="KW-1185">Reference proteome</keyword>
<organism evidence="20 21">
    <name type="scientific">Lolium multiflorum</name>
    <name type="common">Italian ryegrass</name>
    <name type="synonym">Lolium perenne subsp. multiflorum</name>
    <dbReference type="NCBI Taxonomy" id="4521"/>
    <lineage>
        <taxon>Eukaryota</taxon>
        <taxon>Viridiplantae</taxon>
        <taxon>Streptophyta</taxon>
        <taxon>Embryophyta</taxon>
        <taxon>Tracheophyta</taxon>
        <taxon>Spermatophyta</taxon>
        <taxon>Magnoliopsida</taxon>
        <taxon>Liliopsida</taxon>
        <taxon>Poales</taxon>
        <taxon>Poaceae</taxon>
        <taxon>BOP clade</taxon>
        <taxon>Pooideae</taxon>
        <taxon>Poodae</taxon>
        <taxon>Poeae</taxon>
        <taxon>Poeae Chloroplast Group 2 (Poeae type)</taxon>
        <taxon>Loliodinae</taxon>
        <taxon>Loliinae</taxon>
        <taxon>Lolium</taxon>
    </lineage>
</organism>
<dbReference type="EMBL" id="JAUUTY010000002">
    <property type="protein sequence ID" value="KAK1677635.1"/>
    <property type="molecule type" value="Genomic_DNA"/>
</dbReference>
<evidence type="ECO:0000256" key="3">
    <source>
        <dbReference type="ARBA" id="ARBA00022448"/>
    </source>
</evidence>
<evidence type="ECO:0000256" key="9">
    <source>
        <dbReference type="ARBA" id="ARBA00022989"/>
    </source>
</evidence>
<feature type="domain" description="ABC transmembrane type-1" evidence="19">
    <location>
        <begin position="171"/>
        <end position="452"/>
    </location>
</feature>
<protein>
    <recommendedName>
        <fullName evidence="12">ABC transporter C family member 13</fullName>
    </recommendedName>
    <alternativeName>
        <fullName evidence="14">Multidrug resistance-associated protein 13</fullName>
    </alternativeName>
    <alternativeName>
        <fullName evidence="15">OsMRP5</fullName>
    </alternativeName>
    <alternativeName>
        <fullName evidence="13">Protein LOW PHYTIC ACID 2</fullName>
    </alternativeName>
</protein>
<dbReference type="Pfam" id="PF00664">
    <property type="entry name" value="ABC_membrane"/>
    <property type="match status" value="2"/>
</dbReference>
<dbReference type="Proteomes" id="UP001231189">
    <property type="component" value="Unassembled WGS sequence"/>
</dbReference>
<evidence type="ECO:0000256" key="11">
    <source>
        <dbReference type="ARBA" id="ARBA00057614"/>
    </source>
</evidence>
<comment type="subcellular location">
    <subcellularLocation>
        <location evidence="1">Membrane</location>
        <topology evidence="1">Multi-pass membrane protein</topology>
    </subcellularLocation>
</comment>
<name>A0AAD8T870_LOLMU</name>
<dbReference type="InterPro" id="IPR044726">
    <property type="entry name" value="ABCC_6TM_D2"/>
</dbReference>
<evidence type="ECO:0000259" key="19">
    <source>
        <dbReference type="PROSITE" id="PS50929"/>
    </source>
</evidence>
<dbReference type="InterPro" id="IPR036640">
    <property type="entry name" value="ABC1_TM_sf"/>
</dbReference>
<evidence type="ECO:0000256" key="16">
    <source>
        <dbReference type="SAM" id="MobiDB-lite"/>
    </source>
</evidence>
<evidence type="ECO:0000256" key="13">
    <source>
        <dbReference type="ARBA" id="ARBA00075361"/>
    </source>
</evidence>
<dbReference type="Gene3D" id="3.40.50.300">
    <property type="entry name" value="P-loop containing nucleotide triphosphate hydrolases"/>
    <property type="match status" value="2"/>
</dbReference>
<feature type="compositionally biased region" description="Basic residues" evidence="16">
    <location>
        <begin position="57"/>
        <end position="66"/>
    </location>
</feature>
<keyword evidence="5" id="KW-0677">Repeat</keyword>
<accession>A0AAD8T870</accession>
<dbReference type="CDD" id="cd18579">
    <property type="entry name" value="ABC_6TM_ABCC_D1"/>
    <property type="match status" value="1"/>
</dbReference>
<dbReference type="InterPro" id="IPR003593">
    <property type="entry name" value="AAA+_ATPase"/>
</dbReference>
<dbReference type="PROSITE" id="PS50929">
    <property type="entry name" value="ABC_TM1F"/>
    <property type="match status" value="2"/>
</dbReference>
<evidence type="ECO:0000313" key="20">
    <source>
        <dbReference type="EMBL" id="KAK1677635.1"/>
    </source>
</evidence>
<evidence type="ECO:0000256" key="14">
    <source>
        <dbReference type="ARBA" id="ARBA00079144"/>
    </source>
</evidence>
<feature type="transmembrane region" description="Helical" evidence="17">
    <location>
        <begin position="621"/>
        <end position="640"/>
    </location>
</feature>
<keyword evidence="6" id="KW-0547">Nucleotide-binding</keyword>
<feature type="region of interest" description="Disordered" evidence="16">
    <location>
        <begin position="54"/>
        <end position="87"/>
    </location>
</feature>
<dbReference type="InterPro" id="IPR050173">
    <property type="entry name" value="ABC_transporter_C-like"/>
</dbReference>
<evidence type="ECO:0000256" key="15">
    <source>
        <dbReference type="ARBA" id="ARBA00082971"/>
    </source>
</evidence>
<dbReference type="SUPFAM" id="SSF52540">
    <property type="entry name" value="P-loop containing nucleoside triphosphate hydrolases"/>
    <property type="match status" value="2"/>
</dbReference>
<feature type="transmembrane region" description="Helical" evidence="17">
    <location>
        <begin position="849"/>
        <end position="866"/>
    </location>
</feature>
<evidence type="ECO:0000256" key="6">
    <source>
        <dbReference type="ARBA" id="ARBA00022741"/>
    </source>
</evidence>
<keyword evidence="8" id="KW-1278">Translocase</keyword>
<dbReference type="PROSITE" id="PS50893">
    <property type="entry name" value="ABC_TRANSPORTER_2"/>
    <property type="match status" value="1"/>
</dbReference>
<sequence length="1182" mass="129897">MSTATSAAFSSPAIARPRRRSLPAATFRSSSPCPIPSRLLRPVFLYSPRAIPLQQQQRRRRGRRDRRLSPFPALLTGGGCEGEEAGRSETPFSAAGFFGTLAFSWLDPLITTTNAPLAAGDVPNLGAADRAETQYTAFSSALAATSIHDHHHPRPAAILRAIVSCHAAEIAVSALFSLLKVLALSAGPPLLKAFVHASSSSPPAARRERCCLLALLLAKCVESVSQRQWYFRSRRAGIQATSLLSAAIYRKQQRLPPSPTTNHSPGQILSYLTVDARRIGDLFPFRLHQAWATVLQLAVALAVLYDAVGPAAIASVAVILLTVAVNAPLARRQQGVHRELMRAQDMRLNAVSESVANMKALKIYAWENHFREVVRGLRASELRWLSAFQTGRAYTSVVFWASPALVSAATFTTCWFLGIPLDASNVFAFVAALRLVQDPINRMPDVIGAIIQGRASLSRIAEFLGAPELQDVRRGRERYGEHDVAAMLQDYVIGGLARKTVVLVTHKVEFLPAFDSIQLMCDGEIKLAGSYNELLSTSKEFRELVHAHKDGGNFSNAMSVANDERTNDKSIDKISGIHISRREDFFMKHSEEDQLMKREYEEIGYTSLRPYLQYLFQNKGYVYASLVAVTNLLFISGQVAQNSWLAANVQNPHVSTLRLATVYVAIGAGSIIFLLLRALAAVCLGLQTSESLFSNLLTTLFRAPISFFDSTPLGRLLSRVSSDLSIIDLDIPFSFAFSISATMNAYGNLGVLVFATWQVLLVSVPVLLLAAKLQRLYLTFAKEMMMINGTTKSLIASHLGESISGASVIRAFGQEDRFFTKMLEFVDNNASPCFHNFAATEWLTLRLEIMSATILSFSAFAIALLPQGTFTSGTIGMVLSYGLSLNMLLVFSVQSQCSLANQIVSIERFNQYMNAASEAPDIIEDNRPPDGWPGTGKIELVDLKIKYSQDSPFILHGITCTFRGGDKIGVVGRTGSGKTTLINALFRLVEPSGGKIIIDGQDITRIGLHDLRSRIGLIPQDPTLFHGSIRHNLDPLGQFSDEQIWEALGKCQLIQIVQDKKQGLDSLIVDSGSNWSMGQRQLLCLCRALLRRHRIVVLDEATASIDNLTDTIVQSTIRTEFADRTVITVAHRIPTVMDCDMVLAISDGEVVEYEEPGKLMQREGSLFRELVREYCSQSQHAN</sequence>
<evidence type="ECO:0000256" key="7">
    <source>
        <dbReference type="ARBA" id="ARBA00022840"/>
    </source>
</evidence>
<dbReference type="GO" id="GO:0016887">
    <property type="term" value="F:ATP hydrolysis activity"/>
    <property type="evidence" value="ECO:0007669"/>
    <property type="project" value="InterPro"/>
</dbReference>
<evidence type="ECO:0000256" key="4">
    <source>
        <dbReference type="ARBA" id="ARBA00022692"/>
    </source>
</evidence>
<dbReference type="GO" id="GO:0016020">
    <property type="term" value="C:membrane"/>
    <property type="evidence" value="ECO:0007669"/>
    <property type="project" value="UniProtKB-SubCell"/>
</dbReference>
<dbReference type="SMART" id="SM00382">
    <property type="entry name" value="AAA"/>
    <property type="match status" value="1"/>
</dbReference>
<evidence type="ECO:0000313" key="21">
    <source>
        <dbReference type="Proteomes" id="UP001231189"/>
    </source>
</evidence>
<dbReference type="PANTHER" id="PTHR24223">
    <property type="entry name" value="ATP-BINDING CASSETTE SUB-FAMILY C"/>
    <property type="match status" value="1"/>
</dbReference>
<evidence type="ECO:0000256" key="8">
    <source>
        <dbReference type="ARBA" id="ARBA00022967"/>
    </source>
</evidence>
<dbReference type="GO" id="GO:0140359">
    <property type="term" value="F:ABC-type transporter activity"/>
    <property type="evidence" value="ECO:0007669"/>
    <property type="project" value="InterPro"/>
</dbReference>
<evidence type="ECO:0000256" key="5">
    <source>
        <dbReference type="ARBA" id="ARBA00022737"/>
    </source>
</evidence>
<dbReference type="AlphaFoldDB" id="A0AAD8T870"/>
<dbReference type="Pfam" id="PF00005">
    <property type="entry name" value="ABC_tran"/>
    <property type="match status" value="1"/>
</dbReference>
<keyword evidence="4 17" id="KW-0812">Transmembrane</keyword>
<keyword evidence="7" id="KW-0067">ATP-binding</keyword>
<dbReference type="FunFam" id="1.20.1560.10:FF:000002">
    <property type="entry name" value="ABC transporter C family member 5"/>
    <property type="match status" value="1"/>
</dbReference>
<dbReference type="InterPro" id="IPR003439">
    <property type="entry name" value="ABC_transporter-like_ATP-bd"/>
</dbReference>
<dbReference type="GO" id="GO:0005524">
    <property type="term" value="F:ATP binding"/>
    <property type="evidence" value="ECO:0007669"/>
    <property type="project" value="UniProtKB-KW"/>
</dbReference>
<keyword evidence="10 17" id="KW-0472">Membrane</keyword>
<comment type="caution">
    <text evidence="20">The sequence shown here is derived from an EMBL/GenBank/DDBJ whole genome shotgun (WGS) entry which is preliminary data.</text>
</comment>
<dbReference type="CDD" id="cd18580">
    <property type="entry name" value="ABC_6TM_ABCC_D2"/>
    <property type="match status" value="1"/>
</dbReference>
<dbReference type="CDD" id="cd03244">
    <property type="entry name" value="ABCC_MRP_domain2"/>
    <property type="match status" value="1"/>
</dbReference>
<comment type="function">
    <text evidence="11">ABC transporter that may affect phytic acid transport and compartmentalization. May function directly or indirectly in removing phytic acid from the cytosol or in vesicle trafficking. Required for phytic acid accumulation in developing seeds. Phytic acid is the primary storage form of phosphorus in cereal grains and other plant seeds.</text>
</comment>
<proteinExistence type="inferred from homology"/>
<dbReference type="SUPFAM" id="SSF90123">
    <property type="entry name" value="ABC transporter transmembrane region"/>
    <property type="match status" value="2"/>
</dbReference>
<dbReference type="PANTHER" id="PTHR24223:SF422">
    <property type="entry name" value="OS12G0562700 PROTEIN"/>
    <property type="match status" value="1"/>
</dbReference>
<comment type="similarity">
    <text evidence="2">Belongs to the ABC transporter superfamily. ABCC family. Conjugate transporter (TC 3.A.1.208) subfamily.</text>
</comment>
<feature type="domain" description="ABC transmembrane type-1" evidence="19">
    <location>
        <begin position="634"/>
        <end position="901"/>
    </location>
</feature>
<evidence type="ECO:0000256" key="12">
    <source>
        <dbReference type="ARBA" id="ARBA00068520"/>
    </source>
</evidence>
<feature type="compositionally biased region" description="Low complexity" evidence="16">
    <location>
        <begin position="1"/>
        <end position="15"/>
    </location>
</feature>
<feature type="region of interest" description="Disordered" evidence="16">
    <location>
        <begin position="1"/>
        <end position="30"/>
    </location>
</feature>
<dbReference type="InterPro" id="IPR011527">
    <property type="entry name" value="ABC1_TM_dom"/>
</dbReference>